<dbReference type="Pfam" id="PF04116">
    <property type="entry name" value="FA_hydroxylase"/>
    <property type="match status" value="1"/>
</dbReference>
<accession>A0ABP0CE64</accession>
<dbReference type="Proteomes" id="UP001642405">
    <property type="component" value="Unassembled WGS sequence"/>
</dbReference>
<evidence type="ECO:0000256" key="4">
    <source>
        <dbReference type="ARBA" id="ARBA00023136"/>
    </source>
</evidence>
<evidence type="ECO:0000313" key="7">
    <source>
        <dbReference type="EMBL" id="CAK7229416.1"/>
    </source>
</evidence>
<feature type="domain" description="Fatty acid hydroxylase" evidence="6">
    <location>
        <begin position="136"/>
        <end position="259"/>
    </location>
</feature>
<dbReference type="PANTHER" id="PTHR11863">
    <property type="entry name" value="STEROL DESATURASE"/>
    <property type="match status" value="1"/>
</dbReference>
<keyword evidence="4 5" id="KW-0472">Membrane</keyword>
<protein>
    <recommendedName>
        <fullName evidence="6">Fatty acid hydroxylase domain-containing protein</fullName>
    </recommendedName>
</protein>
<keyword evidence="3 5" id="KW-1133">Transmembrane helix</keyword>
<evidence type="ECO:0000259" key="6">
    <source>
        <dbReference type="Pfam" id="PF04116"/>
    </source>
</evidence>
<evidence type="ECO:0000256" key="5">
    <source>
        <dbReference type="SAM" id="Phobius"/>
    </source>
</evidence>
<comment type="caution">
    <text evidence="7">The sequence shown here is derived from an EMBL/GenBank/DDBJ whole genome shotgun (WGS) entry which is preliminary data.</text>
</comment>
<name>A0ABP0CE64_9PEZI</name>
<keyword evidence="2 5" id="KW-0812">Transmembrane</keyword>
<evidence type="ECO:0000256" key="3">
    <source>
        <dbReference type="ARBA" id="ARBA00022989"/>
    </source>
</evidence>
<proteinExistence type="predicted"/>
<dbReference type="EMBL" id="CAWUHB010000048">
    <property type="protein sequence ID" value="CAK7229416.1"/>
    <property type="molecule type" value="Genomic_DNA"/>
</dbReference>
<keyword evidence="8" id="KW-1185">Reference proteome</keyword>
<reference evidence="7 8" key="1">
    <citation type="submission" date="2024-01" db="EMBL/GenBank/DDBJ databases">
        <authorList>
            <person name="Allen C."/>
            <person name="Tagirdzhanova G."/>
        </authorList>
    </citation>
    <scope>NUCLEOTIDE SEQUENCE [LARGE SCALE GENOMIC DNA]</scope>
</reference>
<gene>
    <name evidence="7" type="ORF">SCUCBS95973_007217</name>
</gene>
<dbReference type="InterPro" id="IPR006694">
    <property type="entry name" value="Fatty_acid_hydroxylase"/>
</dbReference>
<evidence type="ECO:0000313" key="8">
    <source>
        <dbReference type="Proteomes" id="UP001642405"/>
    </source>
</evidence>
<organism evidence="7 8">
    <name type="scientific">Sporothrix curviconia</name>
    <dbReference type="NCBI Taxonomy" id="1260050"/>
    <lineage>
        <taxon>Eukaryota</taxon>
        <taxon>Fungi</taxon>
        <taxon>Dikarya</taxon>
        <taxon>Ascomycota</taxon>
        <taxon>Pezizomycotina</taxon>
        <taxon>Sordariomycetes</taxon>
        <taxon>Sordariomycetidae</taxon>
        <taxon>Ophiostomatales</taxon>
        <taxon>Ophiostomataceae</taxon>
        <taxon>Sporothrix</taxon>
    </lineage>
</organism>
<feature type="transmembrane region" description="Helical" evidence="5">
    <location>
        <begin position="36"/>
        <end position="61"/>
    </location>
</feature>
<comment type="subcellular location">
    <subcellularLocation>
        <location evidence="1">Membrane</location>
    </subcellularLocation>
</comment>
<evidence type="ECO:0000256" key="2">
    <source>
        <dbReference type="ARBA" id="ARBA00022692"/>
    </source>
</evidence>
<sequence length="269" mass="30363">MNTTIASFLSVDTFAHTFADRWATTLATYGARRVEIVGFLVVQTLAFWVPAGIYIALPWIAPQFSERHKIQPAPKQPTAADIRHCAWIVIRNNAMSTALTAGLALLAGDPADEANKLLGLRIEAKLPTLAEFARDFVLCCAGREILFYYSHRLLHQPRFYRTIHKTHHKFLAPVALAAQYAHPVEHLLANILPIGLPPLLLHSHILTYWPFMAFILVETATVHSGYDFFDNAAKMHDLHHEKFNLNYGAFGLMDYVHGTNKLKRTKRVD</sequence>
<evidence type="ECO:0000256" key="1">
    <source>
        <dbReference type="ARBA" id="ARBA00004370"/>
    </source>
</evidence>
<dbReference type="InterPro" id="IPR050307">
    <property type="entry name" value="Sterol_Desaturase_Related"/>
</dbReference>